<comment type="caution">
    <text evidence="2">The sequence shown here is derived from an EMBL/GenBank/DDBJ whole genome shotgun (WGS) entry which is preliminary data.</text>
</comment>
<sequence length="67" mass="7494">MRATIKLYEDPATFSSDDIWESRADKARFRVYAVAGTLSLLAASTFVACKYTSLGKTMSESTFRWSS</sequence>
<reference evidence="2" key="1">
    <citation type="journal article" date="2021" name="Genome Biol. Evol.">
        <title>The assembled and annotated genome of the fairy-ring fungus Marasmius oreades.</title>
        <authorList>
            <person name="Hiltunen M."/>
            <person name="Ament-Velasquez S.L."/>
            <person name="Johannesson H."/>
        </authorList>
    </citation>
    <scope>NUCLEOTIDE SEQUENCE</scope>
    <source>
        <strain evidence="2">03SP1</strain>
    </source>
</reference>
<dbReference type="AlphaFoldDB" id="A0A9P7USM0"/>
<accession>A0A9P7USM0</accession>
<dbReference type="KEGG" id="more:E1B28_010365"/>
<evidence type="ECO:0000313" key="2">
    <source>
        <dbReference type="EMBL" id="KAG7091321.1"/>
    </source>
</evidence>
<dbReference type="OrthoDB" id="3017091at2759"/>
<evidence type="ECO:0000313" key="3">
    <source>
        <dbReference type="Proteomes" id="UP001049176"/>
    </source>
</evidence>
<organism evidence="2 3">
    <name type="scientific">Marasmius oreades</name>
    <name type="common">fairy-ring Marasmius</name>
    <dbReference type="NCBI Taxonomy" id="181124"/>
    <lineage>
        <taxon>Eukaryota</taxon>
        <taxon>Fungi</taxon>
        <taxon>Dikarya</taxon>
        <taxon>Basidiomycota</taxon>
        <taxon>Agaricomycotina</taxon>
        <taxon>Agaricomycetes</taxon>
        <taxon>Agaricomycetidae</taxon>
        <taxon>Agaricales</taxon>
        <taxon>Marasmiineae</taxon>
        <taxon>Marasmiaceae</taxon>
        <taxon>Marasmius</taxon>
    </lineage>
</organism>
<keyword evidence="1" id="KW-1133">Transmembrane helix</keyword>
<protein>
    <submittedName>
        <fullName evidence="2">Uncharacterized protein</fullName>
    </submittedName>
</protein>
<dbReference type="EMBL" id="CM032186">
    <property type="protein sequence ID" value="KAG7091321.1"/>
    <property type="molecule type" value="Genomic_DNA"/>
</dbReference>
<gene>
    <name evidence="2" type="ORF">E1B28_010365</name>
</gene>
<name>A0A9P7USM0_9AGAR</name>
<keyword evidence="1" id="KW-0812">Transmembrane</keyword>
<keyword evidence="3" id="KW-1185">Reference proteome</keyword>
<keyword evidence="1" id="KW-0472">Membrane</keyword>
<dbReference type="RefSeq" id="XP_043007791.1">
    <property type="nucleotide sequence ID" value="XM_043155325.1"/>
</dbReference>
<feature type="transmembrane region" description="Helical" evidence="1">
    <location>
        <begin position="29"/>
        <end position="49"/>
    </location>
</feature>
<evidence type="ECO:0000256" key="1">
    <source>
        <dbReference type="SAM" id="Phobius"/>
    </source>
</evidence>
<dbReference type="Proteomes" id="UP001049176">
    <property type="component" value="Chromosome 6"/>
</dbReference>
<proteinExistence type="predicted"/>
<dbReference type="GeneID" id="66079441"/>